<protein>
    <submittedName>
        <fullName evidence="1">Uncharacterized protein</fullName>
    </submittedName>
</protein>
<proteinExistence type="predicted"/>
<evidence type="ECO:0000313" key="1">
    <source>
        <dbReference type="EMBL" id="KAJ1673183.1"/>
    </source>
</evidence>
<dbReference type="Proteomes" id="UP001145114">
    <property type="component" value="Unassembled WGS sequence"/>
</dbReference>
<comment type="caution">
    <text evidence="1">The sequence shown here is derived from an EMBL/GenBank/DDBJ whole genome shotgun (WGS) entry which is preliminary data.</text>
</comment>
<name>A0ACC1H9P6_9FUNG</name>
<organism evidence="1 2">
    <name type="scientific">Spiromyces aspiralis</name>
    <dbReference type="NCBI Taxonomy" id="68401"/>
    <lineage>
        <taxon>Eukaryota</taxon>
        <taxon>Fungi</taxon>
        <taxon>Fungi incertae sedis</taxon>
        <taxon>Zoopagomycota</taxon>
        <taxon>Kickxellomycotina</taxon>
        <taxon>Kickxellomycetes</taxon>
        <taxon>Kickxellales</taxon>
        <taxon>Kickxellaceae</taxon>
        <taxon>Spiromyces</taxon>
    </lineage>
</organism>
<gene>
    <name evidence="1" type="ORF">EV182_005735</name>
</gene>
<keyword evidence="2" id="KW-1185">Reference proteome</keyword>
<reference evidence="1" key="1">
    <citation type="submission" date="2022-06" db="EMBL/GenBank/DDBJ databases">
        <title>Phylogenomic reconstructions and comparative analyses of Kickxellomycotina fungi.</title>
        <authorList>
            <person name="Reynolds N.K."/>
            <person name="Stajich J.E."/>
            <person name="Barry K."/>
            <person name="Grigoriev I.V."/>
            <person name="Crous P."/>
            <person name="Smith M.E."/>
        </authorList>
    </citation>
    <scope>NUCLEOTIDE SEQUENCE</scope>
    <source>
        <strain evidence="1">RSA 2271</strain>
    </source>
</reference>
<sequence>MTIESDRNSNPAEIRGAISDHLSSVKRLVDDLAQQTAAAARGTPESRPGEEETICVAPTQARQSGSGLLPPSPSSTVSDASKGNKPLADVYESH</sequence>
<evidence type="ECO:0000313" key="2">
    <source>
        <dbReference type="Proteomes" id="UP001145114"/>
    </source>
</evidence>
<accession>A0ACC1H9P6</accession>
<dbReference type="EMBL" id="JAMZIH010007278">
    <property type="protein sequence ID" value="KAJ1673183.1"/>
    <property type="molecule type" value="Genomic_DNA"/>
</dbReference>
<feature type="non-terminal residue" evidence="1">
    <location>
        <position position="94"/>
    </location>
</feature>